<name>A0A9W7AH33_9STRA</name>
<evidence type="ECO:0000313" key="2">
    <source>
        <dbReference type="EMBL" id="GMH72147.1"/>
    </source>
</evidence>
<proteinExistence type="predicted"/>
<dbReference type="OrthoDB" id="10355997at2759"/>
<comment type="caution">
    <text evidence="2">The sequence shown here is derived from an EMBL/GenBank/DDBJ whole genome shotgun (WGS) entry which is preliminary data.</text>
</comment>
<protein>
    <submittedName>
        <fullName evidence="2">Uncharacterized protein</fullName>
    </submittedName>
</protein>
<feature type="coiled-coil region" evidence="1">
    <location>
        <begin position="191"/>
        <end position="225"/>
    </location>
</feature>
<keyword evidence="1" id="KW-0175">Coiled coil</keyword>
<keyword evidence="3" id="KW-1185">Reference proteome</keyword>
<dbReference type="AlphaFoldDB" id="A0A9W7AH33"/>
<gene>
    <name evidence="2" type="ORF">TrRE_jg11993</name>
</gene>
<evidence type="ECO:0000256" key="1">
    <source>
        <dbReference type="SAM" id="Coils"/>
    </source>
</evidence>
<accession>A0A9W7AH33</accession>
<sequence>MTTPADDISKQILAMQADLTAALEAERVAKVDLEEASQQFASQKREMWDATGHYIRAQKRKLALSVVLREREDETTRVAERTGEMLKENGELQTELDGLVREEEVDAALFIGHLLGLRGILKTTQKEHDVVLAGSSLAKSEAAVSEETLERVSTKLDAALSESSRILGFIEREKVKTDRLDLQAEALGKGIAAATTRRKAAQERVQEAETRLSELEHQLEWGGEE</sequence>
<dbReference type="EMBL" id="BRXZ01001478">
    <property type="protein sequence ID" value="GMH72147.1"/>
    <property type="molecule type" value="Genomic_DNA"/>
</dbReference>
<reference evidence="2" key="1">
    <citation type="submission" date="2022-07" db="EMBL/GenBank/DDBJ databases">
        <title>Genome analysis of Parmales, a sister group of diatoms, reveals the evolutionary specialization of diatoms from phago-mixotrophs to photoautotrophs.</title>
        <authorList>
            <person name="Ban H."/>
            <person name="Sato S."/>
            <person name="Yoshikawa S."/>
            <person name="Kazumasa Y."/>
            <person name="Nakamura Y."/>
            <person name="Ichinomiya M."/>
            <person name="Saitoh K."/>
            <person name="Sato N."/>
            <person name="Blanc-Mathieu R."/>
            <person name="Endo H."/>
            <person name="Kuwata A."/>
            <person name="Ogata H."/>
        </authorList>
    </citation>
    <scope>NUCLEOTIDE SEQUENCE</scope>
</reference>
<organism evidence="2 3">
    <name type="scientific">Triparma retinervis</name>
    <dbReference type="NCBI Taxonomy" id="2557542"/>
    <lineage>
        <taxon>Eukaryota</taxon>
        <taxon>Sar</taxon>
        <taxon>Stramenopiles</taxon>
        <taxon>Ochrophyta</taxon>
        <taxon>Bolidophyceae</taxon>
        <taxon>Parmales</taxon>
        <taxon>Triparmaceae</taxon>
        <taxon>Triparma</taxon>
    </lineage>
</organism>
<evidence type="ECO:0000313" key="3">
    <source>
        <dbReference type="Proteomes" id="UP001165082"/>
    </source>
</evidence>
<dbReference type="Proteomes" id="UP001165082">
    <property type="component" value="Unassembled WGS sequence"/>
</dbReference>